<dbReference type="RefSeq" id="WP_013253209.1">
    <property type="nucleotide sequence ID" value="NC_014364.1"/>
</dbReference>
<dbReference type="OrthoDB" id="367223at2"/>
<proteinExistence type="predicted"/>
<dbReference type="Gene3D" id="1.10.10.60">
    <property type="entry name" value="Homeodomain-like"/>
    <property type="match status" value="1"/>
</dbReference>
<dbReference type="Proteomes" id="UP000002318">
    <property type="component" value="Chromosome"/>
</dbReference>
<organism evidence="2 3">
    <name type="scientific">Sediminispirochaeta smaragdinae (strain DSM 11293 / JCM 15392 / SEBR 4228)</name>
    <name type="common">Spirochaeta smaragdinae</name>
    <dbReference type="NCBI Taxonomy" id="573413"/>
    <lineage>
        <taxon>Bacteria</taxon>
        <taxon>Pseudomonadati</taxon>
        <taxon>Spirochaetota</taxon>
        <taxon>Spirochaetia</taxon>
        <taxon>Spirochaetales</taxon>
        <taxon>Spirochaetaceae</taxon>
        <taxon>Sediminispirochaeta</taxon>
    </lineage>
</organism>
<evidence type="ECO:0000259" key="1">
    <source>
        <dbReference type="Pfam" id="PF25583"/>
    </source>
</evidence>
<dbReference type="STRING" id="573413.Spirs_0600"/>
<reference evidence="2 3" key="1">
    <citation type="journal article" date="2010" name="Stand. Genomic Sci.">
        <title>Complete genome sequence of Spirochaeta smaragdinae type strain (SEBR 4228).</title>
        <authorList>
            <person name="Mavromatis K."/>
            <person name="Yasawong M."/>
            <person name="Chertkov O."/>
            <person name="Lapidus A."/>
            <person name="Lucas S."/>
            <person name="Nolan M."/>
            <person name="Del Rio T.G."/>
            <person name="Tice H."/>
            <person name="Cheng J.F."/>
            <person name="Pitluck S."/>
            <person name="Liolios K."/>
            <person name="Ivanova N."/>
            <person name="Tapia R."/>
            <person name="Han C."/>
            <person name="Bruce D."/>
            <person name="Goodwin L."/>
            <person name="Pati A."/>
            <person name="Chen A."/>
            <person name="Palaniappan K."/>
            <person name="Land M."/>
            <person name="Hauser L."/>
            <person name="Chang Y.J."/>
            <person name="Jeffries C.D."/>
            <person name="Detter J.C."/>
            <person name="Rohde M."/>
            <person name="Brambilla E."/>
            <person name="Spring S."/>
            <person name="Goker M."/>
            <person name="Sikorski J."/>
            <person name="Woyke T."/>
            <person name="Bristow J."/>
            <person name="Eisen J.A."/>
            <person name="Markowitz V."/>
            <person name="Hugenholtz P."/>
            <person name="Klenk H.P."/>
            <person name="Kyrpides N.C."/>
        </authorList>
    </citation>
    <scope>NUCLEOTIDE SEQUENCE [LARGE SCALE GENOMIC DNA]</scope>
    <source>
        <strain evidence="3">DSM 11293 / JCM 15392 / SEBR 4228</strain>
    </source>
</reference>
<name>E1RBL5_SEDSS</name>
<dbReference type="HOGENOM" id="CLU_041141_4_0_12"/>
<accession>E1RBL5</accession>
<protein>
    <submittedName>
        <fullName evidence="2">Regulatory protein, DeoR</fullName>
    </submittedName>
</protein>
<dbReference type="InterPro" id="IPR051534">
    <property type="entry name" value="CBASS_pafABC_assoc_protein"/>
</dbReference>
<dbReference type="Pfam" id="PF13384">
    <property type="entry name" value="HTH_23"/>
    <property type="match status" value="1"/>
</dbReference>
<gene>
    <name evidence="2" type="ordered locus">Spirs_0600</name>
</gene>
<keyword evidence="3" id="KW-1185">Reference proteome</keyword>
<dbReference type="PANTHER" id="PTHR34580:SF1">
    <property type="entry name" value="PROTEIN PAFC"/>
    <property type="match status" value="1"/>
</dbReference>
<evidence type="ECO:0000313" key="3">
    <source>
        <dbReference type="Proteomes" id="UP000002318"/>
    </source>
</evidence>
<sequence length="329" mass="37664">MGKSERLMQLELLLLSHPEGMRRAEIARRLGVHRSTVGRYVDELKKKVDLWEDEYVVGISNDEPMNMMKLSVYESLAFHLSAELLANHTEYHNPHMSSALRKLAENLRRNAPSMSASIDSMAEAIETGSKLQNPDYIKVLETMTDSWVSGKIVRIKHLNEKTGKEEETEFAPYFIGFYDQNGARRPISVTGRLRHTAAIQTIDIRKIHSAEILDETYTIPDNLKPFGKNEFNSPIESEDLIPLKLRIRERSVLNVFHNLYVNRLKVHDPESDGWIICDIEAENSIELFLKLVQCGPSVEILEPSSYRQKFIREIQKIASVYHLSGTSSV</sequence>
<dbReference type="PANTHER" id="PTHR34580">
    <property type="match status" value="1"/>
</dbReference>
<dbReference type="EMBL" id="CP002116">
    <property type="protein sequence ID" value="ADK79745.1"/>
    <property type="molecule type" value="Genomic_DNA"/>
</dbReference>
<dbReference type="eggNOG" id="COG2378">
    <property type="taxonomic scope" value="Bacteria"/>
</dbReference>
<evidence type="ECO:0000313" key="2">
    <source>
        <dbReference type="EMBL" id="ADK79745.1"/>
    </source>
</evidence>
<dbReference type="Pfam" id="PF25583">
    <property type="entry name" value="WCX"/>
    <property type="match status" value="1"/>
</dbReference>
<dbReference type="AlphaFoldDB" id="E1RBL5"/>
<dbReference type="InterPro" id="IPR057727">
    <property type="entry name" value="WCX_dom"/>
</dbReference>
<feature type="domain" description="WCX" evidence="1">
    <location>
        <begin position="241"/>
        <end position="318"/>
    </location>
</feature>
<dbReference type="KEGG" id="ssm:Spirs_0600"/>